<name>A0AAD2PXM4_9STRA</name>
<dbReference type="EMBL" id="CAKOGP040002313">
    <property type="protein sequence ID" value="CAJ1966839.1"/>
    <property type="molecule type" value="Genomic_DNA"/>
</dbReference>
<dbReference type="PANTHER" id="PTHR39290:SF6">
    <property type="entry name" value="S-ADENOSYL-L-METHIONINE-DEPENDENT METHYLTRANSFERASES SUPERFAMILY PROTEIN"/>
    <property type="match status" value="1"/>
</dbReference>
<protein>
    <submittedName>
        <fullName evidence="1">Uncharacterized protein</fullName>
    </submittedName>
</protein>
<evidence type="ECO:0000313" key="1">
    <source>
        <dbReference type="EMBL" id="CAJ1966839.1"/>
    </source>
</evidence>
<proteinExistence type="predicted"/>
<sequence>MNSIASSVSRRPDVLVAGLATAVYLQRQTTNPAEKRVLCEAPGASADPSEQWKAPTKPPSWIRKEVLARIGVPLPIPRVLTPADSALKLPKWCIARRNKDEEKVIALLNTAPTLKGDPEKIQKLGEQIFEVTYGKGVTPQIREDFLIKYGCTGWTDEVLSTIIDKCQTRGIVELGAGHGQWARALTEAYAERIQTTGKETKRIDFVLAYDDMSSLPLNTHIYNQYTQPHHDHFGDVKKLESRTDTTKVLRSWACRGRALLLVYPSPGDMALSIVQEYVNVGPENDTIIYIGEGRGGANGSEVFFDYLESGAWVLSKVLNVKSPPGNKGYEKVYILQRRKSDRI</sequence>
<dbReference type="PANTHER" id="PTHR39290">
    <property type="entry name" value="C3H1-TYPE DOMAIN-CONTAINING PROTEIN-RELATED"/>
    <property type="match status" value="1"/>
</dbReference>
<comment type="caution">
    <text evidence="1">The sequence shown here is derived from an EMBL/GenBank/DDBJ whole genome shotgun (WGS) entry which is preliminary data.</text>
</comment>
<organism evidence="1 2">
    <name type="scientific">Cylindrotheca closterium</name>
    <dbReference type="NCBI Taxonomy" id="2856"/>
    <lineage>
        <taxon>Eukaryota</taxon>
        <taxon>Sar</taxon>
        <taxon>Stramenopiles</taxon>
        <taxon>Ochrophyta</taxon>
        <taxon>Bacillariophyta</taxon>
        <taxon>Bacillariophyceae</taxon>
        <taxon>Bacillariophycidae</taxon>
        <taxon>Bacillariales</taxon>
        <taxon>Bacillariaceae</taxon>
        <taxon>Cylindrotheca</taxon>
    </lineage>
</organism>
<dbReference type="AlphaFoldDB" id="A0AAD2PXM4"/>
<keyword evidence="2" id="KW-1185">Reference proteome</keyword>
<evidence type="ECO:0000313" key="2">
    <source>
        <dbReference type="Proteomes" id="UP001295423"/>
    </source>
</evidence>
<reference evidence="1" key="1">
    <citation type="submission" date="2023-08" db="EMBL/GenBank/DDBJ databases">
        <authorList>
            <person name="Audoor S."/>
            <person name="Bilcke G."/>
        </authorList>
    </citation>
    <scope>NUCLEOTIDE SEQUENCE</scope>
</reference>
<accession>A0AAD2PXM4</accession>
<dbReference type="Proteomes" id="UP001295423">
    <property type="component" value="Unassembled WGS sequence"/>
</dbReference>
<gene>
    <name evidence="1" type="ORF">CYCCA115_LOCUS22422</name>
</gene>